<feature type="compositionally biased region" description="Low complexity" evidence="2">
    <location>
        <begin position="98"/>
        <end position="110"/>
    </location>
</feature>
<feature type="region of interest" description="Disordered" evidence="2">
    <location>
        <begin position="82"/>
        <end position="110"/>
    </location>
</feature>
<evidence type="ECO:0000313" key="4">
    <source>
        <dbReference type="EMBL" id="KOO29873.1"/>
    </source>
</evidence>
<comment type="caution">
    <text evidence="4">The sequence shown here is derived from an EMBL/GenBank/DDBJ whole genome shotgun (WGS) entry which is preliminary data.</text>
</comment>
<keyword evidence="3" id="KW-0472">Membrane</keyword>
<keyword evidence="3" id="KW-0812">Transmembrane</keyword>
<feature type="transmembrane region" description="Helical" evidence="3">
    <location>
        <begin position="460"/>
        <end position="479"/>
    </location>
</feature>
<name>A0A0M0JUR0_9EUKA</name>
<evidence type="ECO:0000256" key="2">
    <source>
        <dbReference type="SAM" id="MobiDB-lite"/>
    </source>
</evidence>
<sequence length="488" mass="52133">MAHEADKGALEAEAAKRLVQAVDAAIASTMAKERTRARMSSIVKALSHAADKKAAVSTAIAAMQKKLALSYALRGAAKATKHAEETAEEAEEAKRAQEATNAQALSAEEAAQAAEEAVRAQEGAIKQAIASTREECARELEAAVEAVEAAAAQRVAAAIEASALEHERARLLKDTEEKDAADAAAALQAQVLDEAARVRAQLEAELAERTASASQLEQACARLTAERLEERMAHEADKGALEVALERDRSRLRAALKASVALGLVAIHEHRGGVQGSSQVPHIDTALGLVASHEHRHERMSRTSGADTADFEAVTSKQSMMAQDELRRARQQFASEVAKLRMEVTKLRVGIKSVLTLGLSIKDESDQARFFAAKQPTAKLTNVRLVEVTKPTNVRLVEVTKLAKSRVGVSLVMHGRSVIVHHVESTSPFEGKVFPGDVISLASDGIISPKVLDANGLSQYIFAASSLSLCTILAYFHLVRCALAHRGL</sequence>
<gene>
    <name evidence="4" type="ORF">Ctob_008779</name>
</gene>
<accession>A0A0M0JUR0</accession>
<keyword evidence="3" id="KW-1133">Transmembrane helix</keyword>
<dbReference type="Proteomes" id="UP000037460">
    <property type="component" value="Unassembled WGS sequence"/>
</dbReference>
<reference evidence="5" key="1">
    <citation type="journal article" date="2015" name="PLoS Genet.">
        <title>Genome Sequence and Transcriptome Analyses of Chrysochromulina tobin: Metabolic Tools for Enhanced Algal Fitness in the Prominent Order Prymnesiales (Haptophyceae).</title>
        <authorList>
            <person name="Hovde B.T."/>
            <person name="Deodato C.R."/>
            <person name="Hunsperger H.M."/>
            <person name="Ryken S.A."/>
            <person name="Yost W."/>
            <person name="Jha R.K."/>
            <person name="Patterson J."/>
            <person name="Monnat R.J. Jr."/>
            <person name="Barlow S.B."/>
            <person name="Starkenburg S.R."/>
            <person name="Cattolico R.A."/>
        </authorList>
    </citation>
    <scope>NUCLEOTIDE SEQUENCE</scope>
    <source>
        <strain evidence="5">CCMP291</strain>
    </source>
</reference>
<dbReference type="EMBL" id="JWZX01002341">
    <property type="protein sequence ID" value="KOO29873.1"/>
    <property type="molecule type" value="Genomic_DNA"/>
</dbReference>
<proteinExistence type="predicted"/>
<feature type="coiled-coil region" evidence="1">
    <location>
        <begin position="192"/>
        <end position="219"/>
    </location>
</feature>
<evidence type="ECO:0000313" key="5">
    <source>
        <dbReference type="Proteomes" id="UP000037460"/>
    </source>
</evidence>
<organism evidence="4 5">
    <name type="scientific">Chrysochromulina tobinii</name>
    <dbReference type="NCBI Taxonomy" id="1460289"/>
    <lineage>
        <taxon>Eukaryota</taxon>
        <taxon>Haptista</taxon>
        <taxon>Haptophyta</taxon>
        <taxon>Prymnesiophyceae</taxon>
        <taxon>Prymnesiales</taxon>
        <taxon>Chrysochromulinaceae</taxon>
        <taxon>Chrysochromulina</taxon>
    </lineage>
</organism>
<dbReference type="AlphaFoldDB" id="A0A0M0JUR0"/>
<keyword evidence="5" id="KW-1185">Reference proteome</keyword>
<evidence type="ECO:0000256" key="1">
    <source>
        <dbReference type="SAM" id="Coils"/>
    </source>
</evidence>
<keyword evidence="1" id="KW-0175">Coiled coil</keyword>
<evidence type="ECO:0000256" key="3">
    <source>
        <dbReference type="SAM" id="Phobius"/>
    </source>
</evidence>
<protein>
    <submittedName>
        <fullName evidence="4">Uncharacterized protein</fullName>
    </submittedName>
</protein>